<sequence length="294" mass="33181">MDTSILVSKYTAIKHLISSQIRNALGSYTTKNKIQCIEYKKIPLSKGREIDKVLYISGVAFWLSKSHNQEPLEIANAIASQLLETSNGISIIRIVPPGWIYLELTHPFLATWLQNLVVGSLEPVREQGRKENLIQDPKHQISNPGRLFAMQYTHARCCSLMLLAHREGLIKLREPLLEISQAFEGIIFTEQIPWLDCNEKLCLKDPDESCLITTLVQVVDYLVCSDDGSVNWEKAGLNLSQAFANFWSKCRIWGEVKIYSLELAQARLGLVMATQSVLRFLLIEKLGSVAPVEL</sequence>
<evidence type="ECO:0000256" key="3">
    <source>
        <dbReference type="ARBA" id="ARBA00022840"/>
    </source>
</evidence>
<name>A0A8J7IE05_9NOST</name>
<dbReference type="SUPFAM" id="SSF55190">
    <property type="entry name" value="Arginyl-tRNA synthetase (ArgRS), N-terminal 'additional' domain"/>
    <property type="match status" value="1"/>
</dbReference>
<dbReference type="EMBL" id="JAECZA010000242">
    <property type="protein sequence ID" value="MBH8576875.1"/>
    <property type="molecule type" value="Genomic_DNA"/>
</dbReference>
<comment type="caution">
    <text evidence="5">The sequence shown here is derived from an EMBL/GenBank/DDBJ whole genome shotgun (WGS) entry which is preliminary data.</text>
</comment>
<keyword evidence="3" id="KW-0067">ATP-binding</keyword>
<reference evidence="5 6" key="1">
    <citation type="journal article" date="2021" name="Int. J. Syst. Evol. Microbiol.">
        <title>Amazonocrinis nigriterrae gen. nov., sp. nov., Atlanticothrix silvestris gen. nov., sp. nov. and Dendronalium phyllosphericum gen. nov., sp. nov., nostocacean cyanobacteria from Brazilian environments.</title>
        <authorList>
            <person name="Alvarenga D.O."/>
            <person name="Andreote A.P.D."/>
            <person name="Branco L.H.Z."/>
            <person name="Delbaje E."/>
            <person name="Cruz R.B."/>
            <person name="Varani A.M."/>
            <person name="Fiore M.F."/>
        </authorList>
    </citation>
    <scope>NUCLEOTIDE SEQUENCE [LARGE SCALE GENOMIC DNA]</scope>
    <source>
        <strain evidence="5 6">CENA369</strain>
    </source>
</reference>
<dbReference type="GO" id="GO:0005524">
    <property type="term" value="F:ATP binding"/>
    <property type="evidence" value="ECO:0007669"/>
    <property type="project" value="UniProtKB-KW"/>
</dbReference>
<organism evidence="5 6">
    <name type="scientific">Dendronalium phyllosphericum CENA369</name>
    <dbReference type="NCBI Taxonomy" id="1725256"/>
    <lineage>
        <taxon>Bacteria</taxon>
        <taxon>Bacillati</taxon>
        <taxon>Cyanobacteriota</taxon>
        <taxon>Cyanophyceae</taxon>
        <taxon>Nostocales</taxon>
        <taxon>Nostocaceae</taxon>
        <taxon>Dendronalium</taxon>
        <taxon>Dendronalium phyllosphericum</taxon>
    </lineage>
</organism>
<dbReference type="InterPro" id="IPR009080">
    <property type="entry name" value="tRNAsynth_Ia_anticodon-bd"/>
</dbReference>
<dbReference type="AlphaFoldDB" id="A0A8J7IE05"/>
<dbReference type="InterPro" id="IPR005148">
    <property type="entry name" value="Arg-tRNA-synth_N"/>
</dbReference>
<evidence type="ECO:0000313" key="6">
    <source>
        <dbReference type="Proteomes" id="UP000662314"/>
    </source>
</evidence>
<dbReference type="Pfam" id="PF05746">
    <property type="entry name" value="DALR_1"/>
    <property type="match status" value="1"/>
</dbReference>
<evidence type="ECO:0000256" key="2">
    <source>
        <dbReference type="ARBA" id="ARBA00022741"/>
    </source>
</evidence>
<dbReference type="GO" id="GO:0006420">
    <property type="term" value="P:arginyl-tRNA aminoacylation"/>
    <property type="evidence" value="ECO:0007669"/>
    <property type="project" value="InterPro"/>
</dbReference>
<evidence type="ECO:0000259" key="4">
    <source>
        <dbReference type="SMART" id="SM00836"/>
    </source>
</evidence>
<dbReference type="Pfam" id="PF03485">
    <property type="entry name" value="Arg_tRNA_synt_N"/>
    <property type="match status" value="1"/>
</dbReference>
<feature type="domain" description="DALR anticodon binding" evidence="4">
    <location>
        <begin position="150"/>
        <end position="286"/>
    </location>
</feature>
<dbReference type="InterPro" id="IPR036695">
    <property type="entry name" value="Arg-tRNA-synth_N_sf"/>
</dbReference>
<accession>A0A8J7IE05</accession>
<keyword evidence="1" id="KW-0436">Ligase</keyword>
<dbReference type="RefSeq" id="WP_214435598.1">
    <property type="nucleotide sequence ID" value="NZ_CAWPUQ010000171.1"/>
</dbReference>
<keyword evidence="6" id="KW-1185">Reference proteome</keyword>
<dbReference type="GO" id="GO:0005737">
    <property type="term" value="C:cytoplasm"/>
    <property type="evidence" value="ECO:0007669"/>
    <property type="project" value="InterPro"/>
</dbReference>
<protein>
    <submittedName>
        <fullName evidence="5">Glutamate acetyltransferase</fullName>
    </submittedName>
</protein>
<keyword evidence="2" id="KW-0547">Nucleotide-binding</keyword>
<evidence type="ECO:0000313" key="5">
    <source>
        <dbReference type="EMBL" id="MBH8576875.1"/>
    </source>
</evidence>
<dbReference type="SUPFAM" id="SSF47323">
    <property type="entry name" value="Anticodon-binding domain of a subclass of class I aminoacyl-tRNA synthetases"/>
    <property type="match status" value="1"/>
</dbReference>
<dbReference type="InterPro" id="IPR008909">
    <property type="entry name" value="DALR_anticod-bd"/>
</dbReference>
<dbReference type="Proteomes" id="UP000662314">
    <property type="component" value="Unassembled WGS sequence"/>
</dbReference>
<evidence type="ECO:0000256" key="1">
    <source>
        <dbReference type="ARBA" id="ARBA00022598"/>
    </source>
</evidence>
<proteinExistence type="predicted"/>
<dbReference type="GO" id="GO:0004814">
    <property type="term" value="F:arginine-tRNA ligase activity"/>
    <property type="evidence" value="ECO:0007669"/>
    <property type="project" value="InterPro"/>
</dbReference>
<dbReference type="Gene3D" id="3.30.1360.70">
    <property type="entry name" value="Arginyl tRNA synthetase N-terminal domain"/>
    <property type="match status" value="1"/>
</dbReference>
<gene>
    <name evidence="5" type="ORF">I8752_28590</name>
</gene>
<dbReference type="SMART" id="SM00836">
    <property type="entry name" value="DALR_1"/>
    <property type="match status" value="1"/>
</dbReference>
<dbReference type="Gene3D" id="1.10.730.10">
    <property type="entry name" value="Isoleucyl-tRNA Synthetase, Domain 1"/>
    <property type="match status" value="1"/>
</dbReference>